<accession>A0ABV6P014</accession>
<dbReference type="PANTHER" id="PTHR43391:SF86">
    <property type="entry name" value="SHORT-CHAIN DEHYDROGENASE_REDUCTASE FAMILY PROTEIN"/>
    <property type="match status" value="1"/>
</dbReference>
<dbReference type="InterPro" id="IPR002347">
    <property type="entry name" value="SDR_fam"/>
</dbReference>
<dbReference type="GO" id="GO:0016491">
    <property type="term" value="F:oxidoreductase activity"/>
    <property type="evidence" value="ECO:0007669"/>
    <property type="project" value="UniProtKB-KW"/>
</dbReference>
<dbReference type="RefSeq" id="WP_377340072.1">
    <property type="nucleotide sequence ID" value="NZ_JBHLUE010000012.1"/>
</dbReference>
<dbReference type="EMBL" id="JBHLUE010000012">
    <property type="protein sequence ID" value="MFC0565837.1"/>
    <property type="molecule type" value="Genomic_DNA"/>
</dbReference>
<dbReference type="SMART" id="SM00822">
    <property type="entry name" value="PKS_KR"/>
    <property type="match status" value="1"/>
</dbReference>
<dbReference type="PANTHER" id="PTHR43391">
    <property type="entry name" value="RETINOL DEHYDROGENASE-RELATED"/>
    <property type="match status" value="1"/>
</dbReference>
<dbReference type="Pfam" id="PF00106">
    <property type="entry name" value="adh_short"/>
    <property type="match status" value="1"/>
</dbReference>
<comment type="similarity">
    <text evidence="1 3">Belongs to the short-chain dehydrogenases/reductases (SDR) family.</text>
</comment>
<evidence type="ECO:0000256" key="2">
    <source>
        <dbReference type="ARBA" id="ARBA00023002"/>
    </source>
</evidence>
<dbReference type="InterPro" id="IPR057326">
    <property type="entry name" value="KR_dom"/>
</dbReference>
<comment type="caution">
    <text evidence="5">The sequence shown here is derived from an EMBL/GenBank/DDBJ whole genome shotgun (WGS) entry which is preliminary data.</text>
</comment>
<dbReference type="PRINTS" id="PR00080">
    <property type="entry name" value="SDRFAMILY"/>
</dbReference>
<proteinExistence type="inferred from homology"/>
<dbReference type="InterPro" id="IPR036291">
    <property type="entry name" value="NAD(P)-bd_dom_sf"/>
</dbReference>
<protein>
    <submittedName>
        <fullName evidence="5">SDR family oxidoreductase</fullName>
        <ecNumber evidence="5">1.1.-.-</ecNumber>
    </submittedName>
</protein>
<feature type="domain" description="Ketoreductase" evidence="4">
    <location>
        <begin position="4"/>
        <end position="189"/>
    </location>
</feature>
<evidence type="ECO:0000259" key="4">
    <source>
        <dbReference type="SMART" id="SM00822"/>
    </source>
</evidence>
<evidence type="ECO:0000313" key="5">
    <source>
        <dbReference type="EMBL" id="MFC0565837.1"/>
    </source>
</evidence>
<reference evidence="5 6" key="1">
    <citation type="submission" date="2024-09" db="EMBL/GenBank/DDBJ databases">
        <authorList>
            <person name="Sun Q."/>
            <person name="Mori K."/>
        </authorList>
    </citation>
    <scope>NUCLEOTIDE SEQUENCE [LARGE SCALE GENOMIC DNA]</scope>
    <source>
        <strain evidence="5 6">TBRC 2205</strain>
    </source>
</reference>
<gene>
    <name evidence="5" type="ORF">ACFFHU_17065</name>
</gene>
<evidence type="ECO:0000313" key="6">
    <source>
        <dbReference type="Proteomes" id="UP001589894"/>
    </source>
</evidence>
<evidence type="ECO:0000256" key="1">
    <source>
        <dbReference type="ARBA" id="ARBA00006484"/>
    </source>
</evidence>
<keyword evidence="6" id="KW-1185">Reference proteome</keyword>
<dbReference type="Proteomes" id="UP001589894">
    <property type="component" value="Unassembled WGS sequence"/>
</dbReference>
<name>A0ABV6P014_9ACTN</name>
<dbReference type="Gene3D" id="3.40.50.720">
    <property type="entry name" value="NAD(P)-binding Rossmann-like Domain"/>
    <property type="match status" value="1"/>
</dbReference>
<dbReference type="PRINTS" id="PR00081">
    <property type="entry name" value="GDHRDH"/>
</dbReference>
<dbReference type="CDD" id="cd05374">
    <property type="entry name" value="17beta-HSD-like_SDR_c"/>
    <property type="match status" value="1"/>
</dbReference>
<keyword evidence="2 5" id="KW-0560">Oxidoreductase</keyword>
<organism evidence="5 6">
    <name type="scientific">Plantactinospora siamensis</name>
    <dbReference type="NCBI Taxonomy" id="555372"/>
    <lineage>
        <taxon>Bacteria</taxon>
        <taxon>Bacillati</taxon>
        <taxon>Actinomycetota</taxon>
        <taxon>Actinomycetes</taxon>
        <taxon>Micromonosporales</taxon>
        <taxon>Micromonosporaceae</taxon>
        <taxon>Plantactinospora</taxon>
    </lineage>
</organism>
<dbReference type="EC" id="1.1.-.-" evidence="5"/>
<sequence>MSRRTVLITGTSSGIGLATALATAGAGWTTIATMRDPDRADRLRDAAAQAGVADHIDIHALDVTRPDTIDSCIEAVIAEHGHLDALINNAGAGHLGTLETDTIDDIRAVVEVNFFGVLTVTRAALPHLRASRGRIITISSVGGVVGQPFNEAYCAAKFAVEGYLESLYPVLARHGVTVVIVEPGAVGSEFVANVGGGDAAERLDRAGRYAPQLRAYLDRTAGAFANAQTPQDAAATVLTALTADQPQLRLQTSDTARQFTAIKLADLDGSRVTGLTTTWLD</sequence>
<dbReference type="SUPFAM" id="SSF51735">
    <property type="entry name" value="NAD(P)-binding Rossmann-fold domains"/>
    <property type="match status" value="1"/>
</dbReference>
<evidence type="ECO:0000256" key="3">
    <source>
        <dbReference type="RuleBase" id="RU000363"/>
    </source>
</evidence>